<comment type="caution">
    <text evidence="2">The sequence shown here is derived from an EMBL/GenBank/DDBJ whole genome shotgun (WGS) entry which is preliminary data.</text>
</comment>
<keyword evidence="3" id="KW-1185">Reference proteome</keyword>
<organism evidence="2 3">
    <name type="scientific">Paraburkholderia eburnea</name>
    <dbReference type="NCBI Taxonomy" id="1189126"/>
    <lineage>
        <taxon>Bacteria</taxon>
        <taxon>Pseudomonadati</taxon>
        <taxon>Pseudomonadota</taxon>
        <taxon>Betaproteobacteria</taxon>
        <taxon>Burkholderiales</taxon>
        <taxon>Burkholderiaceae</taxon>
        <taxon>Paraburkholderia</taxon>
    </lineage>
</organism>
<name>A0A2S4LRJ3_9BURK</name>
<reference evidence="2 3" key="1">
    <citation type="submission" date="2018-01" db="EMBL/GenBank/DDBJ databases">
        <title>Genomic Encyclopedia of Type Strains, Phase III (KMG-III): the genomes of soil and plant-associated and newly described type strains.</title>
        <authorList>
            <person name="Whitman W."/>
        </authorList>
    </citation>
    <scope>NUCLEOTIDE SEQUENCE [LARGE SCALE GENOMIC DNA]</scope>
    <source>
        <strain evidence="2 3">JCM 18070</strain>
    </source>
</reference>
<evidence type="ECO:0000313" key="2">
    <source>
        <dbReference type="EMBL" id="POR45040.1"/>
    </source>
</evidence>
<sequence>KAQRRDQQMALIKALGGGFDAHDAHGVNLVAPTQVGSDAKGVNGAPWSGATVQTSVANPTQR</sequence>
<feature type="compositionally biased region" description="Polar residues" evidence="1">
    <location>
        <begin position="50"/>
        <end position="62"/>
    </location>
</feature>
<feature type="non-terminal residue" evidence="2">
    <location>
        <position position="1"/>
    </location>
</feature>
<gene>
    <name evidence="2" type="ORF">B0G62_1582</name>
</gene>
<dbReference type="Proteomes" id="UP000237381">
    <property type="component" value="Unassembled WGS sequence"/>
</dbReference>
<dbReference type="RefSeq" id="WP_167401375.1">
    <property type="nucleotide sequence ID" value="NZ_PQGA01000058.1"/>
</dbReference>
<protein>
    <submittedName>
        <fullName evidence="2">Uncharacterized protein</fullName>
    </submittedName>
</protein>
<proteinExistence type="predicted"/>
<feature type="region of interest" description="Disordered" evidence="1">
    <location>
        <begin position="35"/>
        <end position="62"/>
    </location>
</feature>
<dbReference type="EMBL" id="PQGA01000058">
    <property type="protein sequence ID" value="POR45040.1"/>
    <property type="molecule type" value="Genomic_DNA"/>
</dbReference>
<evidence type="ECO:0000313" key="3">
    <source>
        <dbReference type="Proteomes" id="UP000237381"/>
    </source>
</evidence>
<evidence type="ECO:0000256" key="1">
    <source>
        <dbReference type="SAM" id="MobiDB-lite"/>
    </source>
</evidence>
<accession>A0A2S4LRJ3</accession>
<dbReference type="AlphaFoldDB" id="A0A2S4LRJ3"/>